<dbReference type="Gene3D" id="1.20.1260.100">
    <property type="entry name" value="TspO/MBR protein"/>
    <property type="match status" value="1"/>
</dbReference>
<dbReference type="InterPro" id="IPR038330">
    <property type="entry name" value="TspO/MBR-related_sf"/>
</dbReference>
<evidence type="ECO:0000313" key="8">
    <source>
        <dbReference type="EMBL" id="CDO09640.1"/>
    </source>
</evidence>
<dbReference type="PANTHER" id="PTHR10057:SF0">
    <property type="entry name" value="TRANSLOCATOR PROTEIN"/>
    <property type="match status" value="1"/>
</dbReference>
<proteinExistence type="inferred from homology"/>
<evidence type="ECO:0000313" key="9">
    <source>
        <dbReference type="Proteomes" id="UP000028870"/>
    </source>
</evidence>
<reference evidence="8" key="2">
    <citation type="submission" date="2014-03" db="EMBL/GenBank/DDBJ databases">
        <authorList>
            <person name="Urmite Genomes"/>
        </authorList>
    </citation>
    <scope>NUCLEOTIDE SEQUENCE</scope>
    <source>
        <strain evidence="8">DSM 44829</strain>
    </source>
</reference>
<feature type="transmembrane region" description="Helical" evidence="6">
    <location>
        <begin position="138"/>
        <end position="160"/>
    </location>
</feature>
<feature type="chain" id="PRO_5004920972" evidence="7">
    <location>
        <begin position="22"/>
        <end position="165"/>
    </location>
</feature>
<dbReference type="Proteomes" id="UP000028870">
    <property type="component" value="Unassembled WGS sequence"/>
</dbReference>
<evidence type="ECO:0000256" key="1">
    <source>
        <dbReference type="ARBA" id="ARBA00004141"/>
    </source>
</evidence>
<dbReference type="GO" id="GO:0033013">
    <property type="term" value="P:tetrapyrrole metabolic process"/>
    <property type="evidence" value="ECO:0007669"/>
    <property type="project" value="UniProtKB-ARBA"/>
</dbReference>
<sequence>MLVVMALATKLASAAAVTATAVVGGLASRPAQSSWYENLRKPPYQPPRQVFPIVWPILYTDIALVSSATLDELQARGETAKRTSYIVALVVNLVLNAGWSWIFFGRRKLGAAALGAAALTVSSADLTRRAVEVNGTKAAPLALYPAWCAFATALSTPIWWRNRTR</sequence>
<dbReference type="CDD" id="cd15904">
    <property type="entry name" value="TSPO_MBR"/>
    <property type="match status" value="1"/>
</dbReference>
<dbReference type="PIRSF" id="PIRSF005859">
    <property type="entry name" value="PBR"/>
    <property type="match status" value="1"/>
</dbReference>
<evidence type="ECO:0000256" key="3">
    <source>
        <dbReference type="ARBA" id="ARBA00022692"/>
    </source>
</evidence>
<keyword evidence="7" id="KW-0732">Signal</keyword>
<dbReference type="AlphaFoldDB" id="W9BLH1"/>
<evidence type="ECO:0000256" key="4">
    <source>
        <dbReference type="ARBA" id="ARBA00022989"/>
    </source>
</evidence>
<dbReference type="eggNOG" id="COG3476">
    <property type="taxonomic scope" value="Bacteria"/>
</dbReference>
<name>W9BLH1_MYCCO</name>
<accession>W9BLH1</accession>
<comment type="subcellular location">
    <subcellularLocation>
        <location evidence="1">Membrane</location>
        <topology evidence="1">Multi-pass membrane protein</topology>
    </subcellularLocation>
</comment>
<reference evidence="8" key="1">
    <citation type="submission" date="2014-03" db="EMBL/GenBank/DDBJ databases">
        <title>Draft Genome Sequence of Mycobacterium cosmeticum DSM 44829.</title>
        <authorList>
            <person name="Croce O."/>
            <person name="Robert C."/>
            <person name="Raoult D."/>
            <person name="Drancourt M."/>
        </authorList>
    </citation>
    <scope>NUCLEOTIDE SEQUENCE [LARGE SCALE GENOMIC DNA]</scope>
    <source>
        <strain evidence="8">DSM 44829</strain>
    </source>
</reference>
<evidence type="ECO:0000256" key="6">
    <source>
        <dbReference type="SAM" id="Phobius"/>
    </source>
</evidence>
<keyword evidence="4 6" id="KW-1133">Transmembrane helix</keyword>
<comment type="caution">
    <text evidence="8">The sequence shown here is derived from an EMBL/GenBank/DDBJ whole genome shotgun (WGS) entry which is preliminary data.</text>
</comment>
<protein>
    <submittedName>
        <fullName evidence="8">Tryptophan-rich sensory protein</fullName>
    </submittedName>
</protein>
<feature type="signal peptide" evidence="7">
    <location>
        <begin position="1"/>
        <end position="21"/>
    </location>
</feature>
<organism evidence="8 9">
    <name type="scientific">Mycolicibacterium cosmeticum</name>
    <dbReference type="NCBI Taxonomy" id="258533"/>
    <lineage>
        <taxon>Bacteria</taxon>
        <taxon>Bacillati</taxon>
        <taxon>Actinomycetota</taxon>
        <taxon>Actinomycetes</taxon>
        <taxon>Mycobacteriales</taxon>
        <taxon>Mycobacteriaceae</taxon>
        <taxon>Mycolicibacterium</taxon>
    </lineage>
</organism>
<keyword evidence="3 6" id="KW-0812">Transmembrane</keyword>
<dbReference type="EMBL" id="CCBB010000003">
    <property type="protein sequence ID" value="CDO09640.1"/>
    <property type="molecule type" value="Genomic_DNA"/>
</dbReference>
<evidence type="ECO:0000256" key="2">
    <source>
        <dbReference type="ARBA" id="ARBA00007524"/>
    </source>
</evidence>
<dbReference type="Pfam" id="PF03073">
    <property type="entry name" value="TspO_MBR"/>
    <property type="match status" value="1"/>
</dbReference>
<gene>
    <name evidence="8" type="ORF">BN977_04465</name>
</gene>
<evidence type="ECO:0000256" key="7">
    <source>
        <dbReference type="SAM" id="SignalP"/>
    </source>
</evidence>
<dbReference type="STRING" id="258533.BN977_04465"/>
<keyword evidence="9" id="KW-1185">Reference proteome</keyword>
<dbReference type="FunFam" id="1.20.1260.100:FF:000001">
    <property type="entry name" value="translocator protein 2"/>
    <property type="match status" value="1"/>
</dbReference>
<comment type="similarity">
    <text evidence="2">Belongs to the TspO/BZRP family.</text>
</comment>
<feature type="transmembrane region" description="Helical" evidence="6">
    <location>
        <begin position="83"/>
        <end position="103"/>
    </location>
</feature>
<dbReference type="InterPro" id="IPR004307">
    <property type="entry name" value="TspO_MBR"/>
</dbReference>
<evidence type="ECO:0000256" key="5">
    <source>
        <dbReference type="ARBA" id="ARBA00023136"/>
    </source>
</evidence>
<dbReference type="PANTHER" id="PTHR10057">
    <property type="entry name" value="PERIPHERAL-TYPE BENZODIAZEPINE RECEPTOR"/>
    <property type="match status" value="1"/>
</dbReference>
<keyword evidence="5 6" id="KW-0472">Membrane</keyword>
<dbReference type="GO" id="GO:0016020">
    <property type="term" value="C:membrane"/>
    <property type="evidence" value="ECO:0007669"/>
    <property type="project" value="UniProtKB-SubCell"/>
</dbReference>